<proteinExistence type="predicted"/>
<dbReference type="EMBL" id="BMZI01000007">
    <property type="protein sequence ID" value="GHB29255.1"/>
    <property type="molecule type" value="Genomic_DNA"/>
</dbReference>
<protein>
    <submittedName>
        <fullName evidence="1">Uncharacterized protein</fullName>
    </submittedName>
</protein>
<evidence type="ECO:0000313" key="1">
    <source>
        <dbReference type="EMBL" id="GHB29255.1"/>
    </source>
</evidence>
<accession>A0ABQ3EFJ0</accession>
<organism evidence="1 2">
    <name type="scientific">Salinicola rhizosphaerae</name>
    <dbReference type="NCBI Taxonomy" id="1443141"/>
    <lineage>
        <taxon>Bacteria</taxon>
        <taxon>Pseudomonadati</taxon>
        <taxon>Pseudomonadota</taxon>
        <taxon>Gammaproteobacteria</taxon>
        <taxon>Oceanospirillales</taxon>
        <taxon>Halomonadaceae</taxon>
        <taxon>Salinicola</taxon>
    </lineage>
</organism>
<keyword evidence="2" id="KW-1185">Reference proteome</keyword>
<name>A0ABQ3EFJ0_9GAMM</name>
<reference evidence="2" key="1">
    <citation type="journal article" date="2019" name="Int. J. Syst. Evol. Microbiol.">
        <title>The Global Catalogue of Microorganisms (GCM) 10K type strain sequencing project: providing services to taxonomists for standard genome sequencing and annotation.</title>
        <authorList>
            <consortium name="The Broad Institute Genomics Platform"/>
            <consortium name="The Broad Institute Genome Sequencing Center for Infectious Disease"/>
            <person name="Wu L."/>
            <person name="Ma J."/>
        </authorList>
    </citation>
    <scope>NUCLEOTIDE SEQUENCE [LARGE SCALE GENOMIC DNA]</scope>
    <source>
        <strain evidence="2">KCTC 32998</strain>
    </source>
</reference>
<sequence>MHIIIMIVDNISATTVRASAAPERLTLAEMTIRSHPAKATLADTDGNA</sequence>
<gene>
    <name evidence="1" type="ORF">GCM10009038_29790</name>
</gene>
<dbReference type="Proteomes" id="UP000646745">
    <property type="component" value="Unassembled WGS sequence"/>
</dbReference>
<comment type="caution">
    <text evidence="1">The sequence shown here is derived from an EMBL/GenBank/DDBJ whole genome shotgun (WGS) entry which is preliminary data.</text>
</comment>
<evidence type="ECO:0000313" key="2">
    <source>
        <dbReference type="Proteomes" id="UP000646745"/>
    </source>
</evidence>